<dbReference type="SUPFAM" id="SSF57903">
    <property type="entry name" value="FYVE/PHD zinc finger"/>
    <property type="match status" value="1"/>
</dbReference>
<dbReference type="InterPro" id="IPR017455">
    <property type="entry name" value="Znf_FYVE-rel"/>
</dbReference>
<keyword evidence="9" id="KW-1185">Reference proteome</keyword>
<dbReference type="Gene3D" id="3.30.40.10">
    <property type="entry name" value="Zinc/RING finger domain, C3HC4 (zinc finger)"/>
    <property type="match status" value="1"/>
</dbReference>
<feature type="compositionally biased region" description="Basic and acidic residues" evidence="5">
    <location>
        <begin position="194"/>
        <end position="233"/>
    </location>
</feature>
<dbReference type="PROSITE" id="PS50178">
    <property type="entry name" value="ZF_FYVE"/>
    <property type="match status" value="1"/>
</dbReference>
<dbReference type="PANTHER" id="PTHR45729:SF6">
    <property type="entry name" value="RABPHILIN, ISOFORM A"/>
    <property type="match status" value="1"/>
</dbReference>
<evidence type="ECO:0000259" key="6">
    <source>
        <dbReference type="PROSITE" id="PS50178"/>
    </source>
</evidence>
<keyword evidence="2 4" id="KW-0863">Zinc-finger</keyword>
<dbReference type="EMBL" id="JABFTP020000042">
    <property type="protein sequence ID" value="KAL3272109.1"/>
    <property type="molecule type" value="Genomic_DNA"/>
</dbReference>
<accession>A0ABD2N0E4</accession>
<comment type="caution">
    <text evidence="8">The sequence shown here is derived from an EMBL/GenBank/DDBJ whole genome shotgun (WGS) entry which is preliminary data.</text>
</comment>
<feature type="domain" description="RabBD" evidence="7">
    <location>
        <begin position="62"/>
        <end position="182"/>
    </location>
</feature>
<dbReference type="Proteomes" id="UP001516400">
    <property type="component" value="Unassembled WGS sequence"/>
</dbReference>
<name>A0ABD2N0E4_9CUCU</name>
<protein>
    <submittedName>
        <fullName evidence="8">Uncharacterized protein</fullName>
    </submittedName>
</protein>
<organism evidence="8 9">
    <name type="scientific">Cryptolaemus montrouzieri</name>
    <dbReference type="NCBI Taxonomy" id="559131"/>
    <lineage>
        <taxon>Eukaryota</taxon>
        <taxon>Metazoa</taxon>
        <taxon>Ecdysozoa</taxon>
        <taxon>Arthropoda</taxon>
        <taxon>Hexapoda</taxon>
        <taxon>Insecta</taxon>
        <taxon>Pterygota</taxon>
        <taxon>Neoptera</taxon>
        <taxon>Endopterygota</taxon>
        <taxon>Coleoptera</taxon>
        <taxon>Polyphaga</taxon>
        <taxon>Cucujiformia</taxon>
        <taxon>Coccinelloidea</taxon>
        <taxon>Coccinellidae</taxon>
        <taxon>Scymninae</taxon>
        <taxon>Scymnini</taxon>
        <taxon>Cryptolaemus</taxon>
    </lineage>
</organism>
<evidence type="ECO:0000256" key="2">
    <source>
        <dbReference type="ARBA" id="ARBA00022771"/>
    </source>
</evidence>
<reference evidence="8 9" key="1">
    <citation type="journal article" date="2021" name="BMC Biol.">
        <title>Horizontally acquired antibacterial genes associated with adaptive radiation of ladybird beetles.</title>
        <authorList>
            <person name="Li H.S."/>
            <person name="Tang X.F."/>
            <person name="Huang Y.H."/>
            <person name="Xu Z.Y."/>
            <person name="Chen M.L."/>
            <person name="Du X.Y."/>
            <person name="Qiu B.Y."/>
            <person name="Chen P.T."/>
            <person name="Zhang W."/>
            <person name="Slipinski A."/>
            <person name="Escalona H.E."/>
            <person name="Waterhouse R.M."/>
            <person name="Zwick A."/>
            <person name="Pang H."/>
        </authorList>
    </citation>
    <scope>NUCLEOTIDE SEQUENCE [LARGE SCALE GENOMIC DNA]</scope>
    <source>
        <strain evidence="8">SYSU2018</strain>
    </source>
</reference>
<dbReference type="PROSITE" id="PS50916">
    <property type="entry name" value="RABBD"/>
    <property type="match status" value="1"/>
</dbReference>
<evidence type="ECO:0000256" key="1">
    <source>
        <dbReference type="ARBA" id="ARBA00022723"/>
    </source>
</evidence>
<evidence type="ECO:0000256" key="5">
    <source>
        <dbReference type="SAM" id="MobiDB-lite"/>
    </source>
</evidence>
<keyword evidence="1" id="KW-0479">Metal-binding</keyword>
<dbReference type="PANTHER" id="PTHR45729">
    <property type="entry name" value="RABPHILIN, ISOFORM A"/>
    <property type="match status" value="1"/>
</dbReference>
<evidence type="ECO:0000313" key="9">
    <source>
        <dbReference type="Proteomes" id="UP001516400"/>
    </source>
</evidence>
<gene>
    <name evidence="8" type="ORF">HHI36_022571</name>
</gene>
<dbReference type="InterPro" id="IPR011011">
    <property type="entry name" value="Znf_FYVE_PHD"/>
</dbReference>
<keyword evidence="3" id="KW-0862">Zinc</keyword>
<dbReference type="InterPro" id="IPR043566">
    <property type="entry name" value="Rabphilin/DOC2/Noc2"/>
</dbReference>
<evidence type="ECO:0000313" key="8">
    <source>
        <dbReference type="EMBL" id="KAL3272109.1"/>
    </source>
</evidence>
<proteinExistence type="predicted"/>
<evidence type="ECO:0000259" key="7">
    <source>
        <dbReference type="PROSITE" id="PS50916"/>
    </source>
</evidence>
<evidence type="ECO:0000256" key="3">
    <source>
        <dbReference type="ARBA" id="ARBA00022833"/>
    </source>
</evidence>
<dbReference type="InterPro" id="IPR013083">
    <property type="entry name" value="Znf_RING/FYVE/PHD"/>
</dbReference>
<dbReference type="InterPro" id="IPR010911">
    <property type="entry name" value="Rab_BD"/>
</dbReference>
<dbReference type="InterPro" id="IPR041282">
    <property type="entry name" value="FYVE_2"/>
</dbReference>
<evidence type="ECO:0000256" key="4">
    <source>
        <dbReference type="PROSITE-ProRule" id="PRU00091"/>
    </source>
</evidence>
<dbReference type="Pfam" id="PF02318">
    <property type="entry name" value="FYVE_2"/>
    <property type="match status" value="1"/>
</dbReference>
<dbReference type="GO" id="GO:0008270">
    <property type="term" value="F:zinc ion binding"/>
    <property type="evidence" value="ECO:0007669"/>
    <property type="project" value="UniProtKB-KW"/>
</dbReference>
<dbReference type="AlphaFoldDB" id="A0ABD2N0E4"/>
<feature type="region of interest" description="Disordered" evidence="5">
    <location>
        <begin position="190"/>
        <end position="233"/>
    </location>
</feature>
<sequence>MFHNKFLQKKTINSLNAQMDCGTSSNASSRFVCPNDRQLALRAKLKTGWSIKTGSIGYQAPSTSNQPLRPEEQEAIIAVVKKAEDFDLSEQKRVGNLIQRLENMRRKVHGRDPNQCLLCGDSFGIFKSQKLMCSDCTRPVCQKCAVDPCGSKHCCSKDHWFCMICSETREIWKKSGAWFFKSIPKYILPEEPDNDKNSRKDKNIRIFKQEDNSGGEMKPKKNTEEHLRLQCQE</sequence>
<feature type="domain" description="FYVE-type" evidence="6">
    <location>
        <begin position="110"/>
        <end position="170"/>
    </location>
</feature>